<keyword evidence="2" id="KW-0456">Lyase</keyword>
<name>A0A842J5P8_9BACT</name>
<evidence type="ECO:0000256" key="3">
    <source>
        <dbReference type="ARBA" id="ARBA00038493"/>
    </source>
</evidence>
<dbReference type="GO" id="GO:0016740">
    <property type="term" value="F:transferase activity"/>
    <property type="evidence" value="ECO:0007669"/>
    <property type="project" value="UniProtKB-KW"/>
</dbReference>
<keyword evidence="6" id="KW-1185">Reference proteome</keyword>
<accession>A0A842J5P8</accession>
<dbReference type="InterPro" id="IPR002818">
    <property type="entry name" value="DJ-1/PfpI"/>
</dbReference>
<evidence type="ECO:0000256" key="1">
    <source>
        <dbReference type="ARBA" id="ARBA00023016"/>
    </source>
</evidence>
<evidence type="ECO:0000256" key="2">
    <source>
        <dbReference type="ARBA" id="ARBA00023239"/>
    </source>
</evidence>
<dbReference type="Gene3D" id="3.40.50.880">
    <property type="match status" value="1"/>
</dbReference>
<evidence type="ECO:0000259" key="4">
    <source>
        <dbReference type="Pfam" id="PF01965"/>
    </source>
</evidence>
<comment type="similarity">
    <text evidence="3">Belongs to the peptidase C56 family. HSP31-like subfamily.</text>
</comment>
<reference evidence="5 6" key="1">
    <citation type="submission" date="2020-08" db="EMBL/GenBank/DDBJ databases">
        <title>Complete genome and description of Campylobacter massiliensis Marseille-Q3452 sp. nov.</title>
        <authorList>
            <person name="Antezack A."/>
        </authorList>
    </citation>
    <scope>NUCLEOTIDE SEQUENCE [LARGE SCALE GENOMIC DNA]</scope>
    <source>
        <strain evidence="5 6">Marseille-Q3452</strain>
    </source>
</reference>
<comment type="caution">
    <text evidence="5">The sequence shown here is derived from an EMBL/GenBank/DDBJ whole genome shotgun (WGS) entry which is preliminary data.</text>
</comment>
<feature type="domain" description="DJ-1/PfpI" evidence="4">
    <location>
        <begin position="29"/>
        <end position="219"/>
    </location>
</feature>
<gene>
    <name evidence="5" type="ORF">H7R39_05925</name>
</gene>
<dbReference type="InterPro" id="IPR050325">
    <property type="entry name" value="Prot/Nucl_acid_deglycase"/>
</dbReference>
<dbReference type="InterPro" id="IPR029062">
    <property type="entry name" value="Class_I_gatase-like"/>
</dbReference>
<dbReference type="EMBL" id="JACLZK010000001">
    <property type="protein sequence ID" value="MBC2882798.1"/>
    <property type="molecule type" value="Genomic_DNA"/>
</dbReference>
<dbReference type="Proteomes" id="UP000552683">
    <property type="component" value="Unassembled WGS sequence"/>
</dbReference>
<protein>
    <submittedName>
        <fullName evidence="5">Type 1 glutamine amidotransferase domain-containing protein</fullName>
    </submittedName>
</protein>
<dbReference type="AlphaFoldDB" id="A0A842J5P8"/>
<dbReference type="SUPFAM" id="SSF52317">
    <property type="entry name" value="Class I glutamine amidotransferase-like"/>
    <property type="match status" value="1"/>
</dbReference>
<dbReference type="GO" id="GO:0019172">
    <property type="term" value="F:glyoxalase III activity"/>
    <property type="evidence" value="ECO:0007669"/>
    <property type="project" value="TreeGrafter"/>
</dbReference>
<dbReference type="PANTHER" id="PTHR48094:SF11">
    <property type="entry name" value="GLUTATHIONE-INDEPENDENT GLYOXALASE HSP31-RELATED"/>
    <property type="match status" value="1"/>
</dbReference>
<keyword evidence="1" id="KW-0346">Stress response</keyword>
<sequence length="226" mass="24893">MNTIFSILIVVTTFSDVSDHQKTGVWFEEYAVPYQIFQEQGYNVTVATIDGKEIPIDPRSMPKDKQKWGKELESLKYSVKISDVDLTKFDAVYIPGGHGAMYDLPKSKDAIKAIEYFANQNKIVASICHGPASLINVNLADGTPFVKGKTLTSFTNDEENTAKVVPENELPFMLETELTKKGANFVAGAKWSGHVEVSGNLITGQNPMSSKSVGLTIVKELEKRGK</sequence>
<dbReference type="CDD" id="cd03141">
    <property type="entry name" value="GATase1_Hsp31_like"/>
    <property type="match status" value="1"/>
</dbReference>
<dbReference type="PANTHER" id="PTHR48094">
    <property type="entry name" value="PROTEIN/NUCLEIC ACID DEGLYCASE DJ-1-RELATED"/>
    <property type="match status" value="1"/>
</dbReference>
<organism evidence="5 6">
    <name type="scientific">Campylobacter massiliensis</name>
    <dbReference type="NCBI Taxonomy" id="2762557"/>
    <lineage>
        <taxon>Bacteria</taxon>
        <taxon>Pseudomonadati</taxon>
        <taxon>Campylobacterota</taxon>
        <taxon>Epsilonproteobacteria</taxon>
        <taxon>Campylobacterales</taxon>
        <taxon>Campylobacteraceae</taxon>
        <taxon>Campylobacter</taxon>
    </lineage>
</organism>
<dbReference type="RefSeq" id="WP_185898359.1">
    <property type="nucleotide sequence ID" value="NZ_JACLZK010000001.1"/>
</dbReference>
<proteinExistence type="inferred from homology"/>
<evidence type="ECO:0000313" key="5">
    <source>
        <dbReference type="EMBL" id="MBC2882798.1"/>
    </source>
</evidence>
<keyword evidence="5" id="KW-0808">Transferase</keyword>
<evidence type="ECO:0000313" key="6">
    <source>
        <dbReference type="Proteomes" id="UP000552683"/>
    </source>
</evidence>
<keyword evidence="5" id="KW-0315">Glutamine amidotransferase</keyword>
<dbReference type="GO" id="GO:0019243">
    <property type="term" value="P:methylglyoxal catabolic process to D-lactate via S-lactoyl-glutathione"/>
    <property type="evidence" value="ECO:0007669"/>
    <property type="project" value="TreeGrafter"/>
</dbReference>
<dbReference type="GO" id="GO:0005737">
    <property type="term" value="C:cytoplasm"/>
    <property type="evidence" value="ECO:0007669"/>
    <property type="project" value="TreeGrafter"/>
</dbReference>
<dbReference type="Pfam" id="PF01965">
    <property type="entry name" value="DJ-1_PfpI"/>
    <property type="match status" value="1"/>
</dbReference>